<evidence type="ECO:0000259" key="8">
    <source>
        <dbReference type="PROSITE" id="PS51352"/>
    </source>
</evidence>
<comment type="similarity">
    <text evidence="1 6">Belongs to the thioredoxin family.</text>
</comment>
<dbReference type="Gene3D" id="3.40.30.10">
    <property type="entry name" value="Glutaredoxin"/>
    <property type="match status" value="1"/>
</dbReference>
<feature type="disulfide bond" description="Redox-active" evidence="7">
    <location>
        <begin position="30"/>
        <end position="33"/>
    </location>
</feature>
<dbReference type="PRINTS" id="PR00421">
    <property type="entry name" value="THIOREDOXIN"/>
</dbReference>
<dbReference type="GO" id="GO:0005737">
    <property type="term" value="C:cytoplasm"/>
    <property type="evidence" value="ECO:0007669"/>
    <property type="project" value="TreeGrafter"/>
</dbReference>
<accession>A0A9D2K2J1</accession>
<keyword evidence="3" id="KW-0249">Electron transport</keyword>
<comment type="caution">
    <text evidence="9">The sequence shown here is derived from an EMBL/GenBank/DDBJ whole genome shotgun (WGS) entry which is preliminary data.</text>
</comment>
<keyword evidence="5 7" id="KW-0676">Redox-active center</keyword>
<evidence type="ECO:0000256" key="6">
    <source>
        <dbReference type="PIRNR" id="PIRNR000077"/>
    </source>
</evidence>
<dbReference type="CDD" id="cd02947">
    <property type="entry name" value="TRX_family"/>
    <property type="match status" value="1"/>
</dbReference>
<dbReference type="PROSITE" id="PS51352">
    <property type="entry name" value="THIOREDOXIN_2"/>
    <property type="match status" value="1"/>
</dbReference>
<dbReference type="PANTHER" id="PTHR45663:SF11">
    <property type="entry name" value="GEO12009P1"/>
    <property type="match status" value="1"/>
</dbReference>
<keyword evidence="2" id="KW-0813">Transport</keyword>
<name>A0A9D2K2J1_9FIRM</name>
<keyword evidence="4 7" id="KW-1015">Disulfide bond</keyword>
<dbReference type="Pfam" id="PF00085">
    <property type="entry name" value="Thioredoxin"/>
    <property type="match status" value="1"/>
</dbReference>
<protein>
    <recommendedName>
        <fullName evidence="6">Thioredoxin</fullName>
    </recommendedName>
</protein>
<evidence type="ECO:0000256" key="3">
    <source>
        <dbReference type="ARBA" id="ARBA00022982"/>
    </source>
</evidence>
<dbReference type="AlphaFoldDB" id="A0A9D2K2J1"/>
<reference evidence="9" key="2">
    <citation type="submission" date="2021-04" db="EMBL/GenBank/DDBJ databases">
        <authorList>
            <person name="Gilroy R."/>
        </authorList>
    </citation>
    <scope>NUCLEOTIDE SEQUENCE</scope>
    <source>
        <strain evidence="9">CHK196-3914</strain>
    </source>
</reference>
<reference evidence="9" key="1">
    <citation type="journal article" date="2021" name="PeerJ">
        <title>Extensive microbial diversity within the chicken gut microbiome revealed by metagenomics and culture.</title>
        <authorList>
            <person name="Gilroy R."/>
            <person name="Ravi A."/>
            <person name="Getino M."/>
            <person name="Pursley I."/>
            <person name="Horton D.L."/>
            <person name="Alikhan N.F."/>
            <person name="Baker D."/>
            <person name="Gharbi K."/>
            <person name="Hall N."/>
            <person name="Watson M."/>
            <person name="Adriaenssens E.M."/>
            <person name="Foster-Nyarko E."/>
            <person name="Jarju S."/>
            <person name="Secka A."/>
            <person name="Antonio M."/>
            <person name="Oren A."/>
            <person name="Chaudhuri R.R."/>
            <person name="La Ragione R."/>
            <person name="Hildebrand F."/>
            <person name="Pallen M.J."/>
        </authorList>
    </citation>
    <scope>NUCLEOTIDE SEQUENCE</scope>
    <source>
        <strain evidence="9">CHK196-3914</strain>
    </source>
</reference>
<evidence type="ECO:0000256" key="1">
    <source>
        <dbReference type="ARBA" id="ARBA00008987"/>
    </source>
</evidence>
<dbReference type="InterPro" id="IPR036249">
    <property type="entry name" value="Thioredoxin-like_sf"/>
</dbReference>
<evidence type="ECO:0000313" key="10">
    <source>
        <dbReference type="Proteomes" id="UP000824116"/>
    </source>
</evidence>
<evidence type="ECO:0000313" key="9">
    <source>
        <dbReference type="EMBL" id="HIZ75353.1"/>
    </source>
</evidence>
<dbReference type="Proteomes" id="UP000824116">
    <property type="component" value="Unassembled WGS sequence"/>
</dbReference>
<dbReference type="PANTHER" id="PTHR45663">
    <property type="entry name" value="GEO12009P1"/>
    <property type="match status" value="1"/>
</dbReference>
<gene>
    <name evidence="9" type="ORF">H9723_08975</name>
</gene>
<evidence type="ECO:0000256" key="4">
    <source>
        <dbReference type="ARBA" id="ARBA00023157"/>
    </source>
</evidence>
<dbReference type="EMBL" id="DXAY01000209">
    <property type="protein sequence ID" value="HIZ75353.1"/>
    <property type="molecule type" value="Genomic_DNA"/>
</dbReference>
<evidence type="ECO:0000256" key="7">
    <source>
        <dbReference type="PIRSR" id="PIRSR000077-4"/>
    </source>
</evidence>
<evidence type="ECO:0000256" key="5">
    <source>
        <dbReference type="ARBA" id="ARBA00023284"/>
    </source>
</evidence>
<dbReference type="PIRSF" id="PIRSF000077">
    <property type="entry name" value="Thioredoxin"/>
    <property type="match status" value="1"/>
</dbReference>
<sequence length="102" mass="11198">MLVNVTGDNFRYEVEESPLPVLVEFYASWCGKCAMMEDVVAEFAADNEGRVKVCLVDSDSEESLAEELGVEKVPTFVVFRSGKAEGVAVGAVSRQTLDNLFR</sequence>
<organism evidence="9 10">
    <name type="scientific">Candidatus Mediterraneibacter stercoravium</name>
    <dbReference type="NCBI Taxonomy" id="2838685"/>
    <lineage>
        <taxon>Bacteria</taxon>
        <taxon>Bacillati</taxon>
        <taxon>Bacillota</taxon>
        <taxon>Clostridia</taxon>
        <taxon>Lachnospirales</taxon>
        <taxon>Lachnospiraceae</taxon>
        <taxon>Mediterraneibacter</taxon>
    </lineage>
</organism>
<dbReference type="InterPro" id="IPR005746">
    <property type="entry name" value="Thioredoxin"/>
</dbReference>
<feature type="domain" description="Thioredoxin" evidence="8">
    <location>
        <begin position="1"/>
        <end position="102"/>
    </location>
</feature>
<dbReference type="GO" id="GO:0015035">
    <property type="term" value="F:protein-disulfide reductase activity"/>
    <property type="evidence" value="ECO:0007669"/>
    <property type="project" value="InterPro"/>
</dbReference>
<dbReference type="InterPro" id="IPR013766">
    <property type="entry name" value="Thioredoxin_domain"/>
</dbReference>
<dbReference type="SUPFAM" id="SSF52833">
    <property type="entry name" value="Thioredoxin-like"/>
    <property type="match status" value="1"/>
</dbReference>
<evidence type="ECO:0000256" key="2">
    <source>
        <dbReference type="ARBA" id="ARBA00022448"/>
    </source>
</evidence>
<proteinExistence type="inferred from homology"/>